<name>U6BYS2_LATSK</name>
<reference evidence="1" key="1">
    <citation type="journal article" date="2013" name="J. Appl. Microbiol.">
        <title>Identification and characterization of novel multiple bacteriocins produced by Lactobacillus sakei D98.</title>
        <authorList>
            <person name="Sawa N."/>
            <person name="Koga S."/>
            <person name="Okamura K."/>
            <person name="Ishibashi N."/>
            <person name="Zendo T."/>
            <person name="Sonomoto K."/>
        </authorList>
    </citation>
    <scope>NUCLEOTIDE SEQUENCE</scope>
    <source>
        <strain evidence="1">D98</strain>
    </source>
</reference>
<proteinExistence type="predicted"/>
<evidence type="ECO:0000313" key="1">
    <source>
        <dbReference type="EMBL" id="BAN57369.1"/>
    </source>
</evidence>
<accession>U6BYS2</accession>
<sequence>MEKYINIESRKLSSIKGGAAKGFIGWLIGESDDIAKGIVSAMNSDNKKKHR</sequence>
<organism evidence="1">
    <name type="scientific">Latilactobacillus sakei</name>
    <name type="common">Lactobacillus sakei</name>
    <dbReference type="NCBI Taxonomy" id="1599"/>
    <lineage>
        <taxon>Bacteria</taxon>
        <taxon>Bacillati</taxon>
        <taxon>Bacillota</taxon>
        <taxon>Bacilli</taxon>
        <taxon>Lactobacillales</taxon>
        <taxon>Lactobacillaceae</taxon>
        <taxon>Latilactobacillus</taxon>
    </lineage>
</organism>
<protein>
    <submittedName>
        <fullName evidence="1">Sakacin D98c</fullName>
    </submittedName>
</protein>
<dbReference type="EMBL" id="AB771453">
    <property type="protein sequence ID" value="BAN57369.1"/>
    <property type="molecule type" value="Genomic_DNA"/>
</dbReference>
<dbReference type="AlphaFoldDB" id="U6BYS2"/>